<dbReference type="EMBL" id="QGKV02000832">
    <property type="protein sequence ID" value="KAF3548050.1"/>
    <property type="molecule type" value="Genomic_DNA"/>
</dbReference>
<sequence>MCSSRACAGGGFNIELFQTHERTDELRKNRVNSRQNVSASLDRIFFPSDNSRERPELDDVLSLSFPPDISRKGSNLCVSAKTTATCSARDAEVVSFVEEMVETREEVVSLPTVIVKLRTLELTTAVLYQIRCGFDSSRWKVMDRDTGTKHKRLCVLRLGAMAEGFRKRFGETVTGETKNAATLNAKTRAVMFLIGNNISGGAIWWSQTSP</sequence>
<protein>
    <submittedName>
        <fullName evidence="1">Uncharacterized protein</fullName>
    </submittedName>
</protein>
<gene>
    <name evidence="1" type="ORF">DY000_02009815</name>
</gene>
<accession>A0ABQ7C782</accession>
<proteinExistence type="predicted"/>
<evidence type="ECO:0000313" key="2">
    <source>
        <dbReference type="Proteomes" id="UP000266723"/>
    </source>
</evidence>
<evidence type="ECO:0000313" key="1">
    <source>
        <dbReference type="EMBL" id="KAF3548050.1"/>
    </source>
</evidence>
<dbReference type="Proteomes" id="UP000266723">
    <property type="component" value="Unassembled WGS sequence"/>
</dbReference>
<organism evidence="1 2">
    <name type="scientific">Brassica cretica</name>
    <name type="common">Mustard</name>
    <dbReference type="NCBI Taxonomy" id="69181"/>
    <lineage>
        <taxon>Eukaryota</taxon>
        <taxon>Viridiplantae</taxon>
        <taxon>Streptophyta</taxon>
        <taxon>Embryophyta</taxon>
        <taxon>Tracheophyta</taxon>
        <taxon>Spermatophyta</taxon>
        <taxon>Magnoliopsida</taxon>
        <taxon>eudicotyledons</taxon>
        <taxon>Gunneridae</taxon>
        <taxon>Pentapetalae</taxon>
        <taxon>rosids</taxon>
        <taxon>malvids</taxon>
        <taxon>Brassicales</taxon>
        <taxon>Brassicaceae</taxon>
        <taxon>Brassiceae</taxon>
        <taxon>Brassica</taxon>
    </lineage>
</organism>
<reference evidence="1 2" key="1">
    <citation type="journal article" date="2020" name="BMC Genomics">
        <title>Intraspecific diversification of the crop wild relative Brassica cretica Lam. using demographic model selection.</title>
        <authorList>
            <person name="Kioukis A."/>
            <person name="Michalopoulou V.A."/>
            <person name="Briers L."/>
            <person name="Pirintsos S."/>
            <person name="Studholme D.J."/>
            <person name="Pavlidis P."/>
            <person name="Sarris P.F."/>
        </authorList>
    </citation>
    <scope>NUCLEOTIDE SEQUENCE [LARGE SCALE GENOMIC DNA]</scope>
    <source>
        <strain evidence="2">cv. PFS-1207/04</strain>
    </source>
</reference>
<comment type="caution">
    <text evidence="1">The sequence shown here is derived from an EMBL/GenBank/DDBJ whole genome shotgun (WGS) entry which is preliminary data.</text>
</comment>
<name>A0ABQ7C782_BRACR</name>
<keyword evidence="2" id="KW-1185">Reference proteome</keyword>